<name>A0A2K2U8H9_9ACTN</name>
<comment type="caution">
    <text evidence="2">The sequence shown here is derived from an EMBL/GenBank/DDBJ whole genome shotgun (WGS) entry which is preliminary data.</text>
</comment>
<evidence type="ECO:0000313" key="1">
    <source>
        <dbReference type="EMBL" id="HJH42171.1"/>
    </source>
</evidence>
<organism evidence="2 3">
    <name type="scientific">Rubneribacter badeniensis</name>
    <dbReference type="NCBI Taxonomy" id="2070688"/>
    <lineage>
        <taxon>Bacteria</taxon>
        <taxon>Bacillati</taxon>
        <taxon>Actinomycetota</taxon>
        <taxon>Coriobacteriia</taxon>
        <taxon>Eggerthellales</taxon>
        <taxon>Eggerthellaceae</taxon>
        <taxon>Rubneribacter</taxon>
    </lineage>
</organism>
<evidence type="ECO:0000313" key="3">
    <source>
        <dbReference type="Proteomes" id="UP000236488"/>
    </source>
</evidence>
<proteinExistence type="predicted"/>
<gene>
    <name evidence="2" type="ORF">C2L80_01210</name>
    <name evidence="1" type="ORF">K8V16_00045</name>
</gene>
<evidence type="ECO:0000313" key="2">
    <source>
        <dbReference type="EMBL" id="PNV66542.1"/>
    </source>
</evidence>
<sequence length="87" mass="10402">MMMSPNVMRYRNFSIGFFSDEGSEPVHVHVWVGSDRSVLSKFWIKKDGVELAHNKARIADRDLSKIEKYLVLNRQMIIARWYEYFEM</sequence>
<accession>A0A2K2U8H9</accession>
<reference evidence="1" key="2">
    <citation type="journal article" date="2021" name="PeerJ">
        <title>Extensive microbial diversity within the chicken gut microbiome revealed by metagenomics and culture.</title>
        <authorList>
            <person name="Gilroy R."/>
            <person name="Ravi A."/>
            <person name="Getino M."/>
            <person name="Pursley I."/>
            <person name="Horton D.L."/>
            <person name="Alikhan N.F."/>
            <person name="Baker D."/>
            <person name="Gharbi K."/>
            <person name="Hall N."/>
            <person name="Watson M."/>
            <person name="Adriaenssens E.M."/>
            <person name="Foster-Nyarko E."/>
            <person name="Jarju S."/>
            <person name="Secka A."/>
            <person name="Antonio M."/>
            <person name="Oren A."/>
            <person name="Chaudhuri R.R."/>
            <person name="La Ragione R."/>
            <person name="Hildebrand F."/>
            <person name="Pallen M.J."/>
        </authorList>
    </citation>
    <scope>NUCLEOTIDE SEQUENCE</scope>
    <source>
        <strain evidence="1">USAMLcec12-2067</strain>
    </source>
</reference>
<dbReference type="Proteomes" id="UP000789325">
    <property type="component" value="Unassembled WGS sequence"/>
</dbReference>
<protein>
    <submittedName>
        <fullName evidence="1">DUF4160 domain-containing protein</fullName>
    </submittedName>
</protein>
<dbReference type="EMBL" id="DYZL01000001">
    <property type="protein sequence ID" value="HJH42171.1"/>
    <property type="molecule type" value="Genomic_DNA"/>
</dbReference>
<reference evidence="2 3" key="1">
    <citation type="journal article" date="2018" name="Int. J. Syst. Evol. Microbiol.">
        <title>Rubneribacter badeniensis gen. nov., sp. nov. and Enteroscipio rubneri gen. nov., sp. nov., new members of the Eggerthellaceae isolated from human faeces.</title>
        <authorList>
            <person name="Danylec N."/>
            <person name="Gobl A."/>
            <person name="Stoll D.A."/>
            <person name="Hetzer B."/>
            <person name="Kulling S.E."/>
            <person name="Huch M."/>
        </authorList>
    </citation>
    <scope>NUCLEOTIDE SEQUENCE [LARGE SCALE GENOMIC DNA]</scope>
    <source>
        <strain evidence="2 3">ResAG-85</strain>
    </source>
</reference>
<dbReference type="AlphaFoldDB" id="A0A2K2U8H9"/>
<dbReference type="EMBL" id="PPEL01000002">
    <property type="protein sequence ID" value="PNV66542.1"/>
    <property type="molecule type" value="Genomic_DNA"/>
</dbReference>
<keyword evidence="3" id="KW-1185">Reference proteome</keyword>
<dbReference type="RefSeq" id="WP_103262450.1">
    <property type="nucleotide sequence ID" value="NZ_PPEL01000002.1"/>
</dbReference>
<dbReference type="Pfam" id="PF13711">
    <property type="entry name" value="DUF4160"/>
    <property type="match status" value="1"/>
</dbReference>
<dbReference type="Proteomes" id="UP000236488">
    <property type="component" value="Unassembled WGS sequence"/>
</dbReference>
<dbReference type="InterPro" id="IPR025427">
    <property type="entry name" value="DUF4160"/>
</dbReference>
<reference evidence="1" key="3">
    <citation type="submission" date="2021-09" db="EMBL/GenBank/DDBJ databases">
        <authorList>
            <person name="Gilroy R."/>
        </authorList>
    </citation>
    <scope>NUCLEOTIDE SEQUENCE</scope>
    <source>
        <strain evidence="1">USAMLcec12-2067</strain>
    </source>
</reference>